<feature type="DNA-binding region" description="Fork-head" evidence="2">
    <location>
        <begin position="223"/>
        <end position="306"/>
    </location>
</feature>
<evidence type="ECO:0000313" key="6">
    <source>
        <dbReference type="Proteomes" id="UP000076881"/>
    </source>
</evidence>
<dbReference type="OrthoDB" id="5954824at2759"/>
<protein>
    <submittedName>
        <fullName evidence="5">Forkhead domain-containing protein</fullName>
    </submittedName>
</protein>
<keyword evidence="1 2" id="KW-0238">DNA-binding</keyword>
<dbReference type="Gene3D" id="1.10.10.10">
    <property type="entry name" value="Winged helix-like DNA-binding domain superfamily/Winged helix DNA-binding domain"/>
    <property type="match status" value="1"/>
</dbReference>
<feature type="region of interest" description="Disordered" evidence="3">
    <location>
        <begin position="290"/>
        <end position="329"/>
    </location>
</feature>
<dbReference type="AlphaFoldDB" id="A0A162ICM2"/>
<keyword evidence="6" id="KW-1185">Reference proteome</keyword>
<feature type="compositionally biased region" description="Basic and acidic residues" evidence="3">
    <location>
        <begin position="302"/>
        <end position="311"/>
    </location>
</feature>
<comment type="subcellular location">
    <subcellularLocation>
        <location evidence="2">Nucleus</location>
    </subcellularLocation>
</comment>
<sequence>MDAFTSRSEGRESHAEISSSSGSRMLSQNPYNIIELESTDSLLGMWGAKTEALEFPQNSTWPSPLDSQRSDSCTLHYDVLLHDYCAYTNLPSSPTSGWHNQELWQLQCAPLLVEYSPDQVASFFADSSMQPHDAVVSEVPPNIDSPQFDQDHSVEGFPGQICASGDETLETDSSVHENSSQPNNVGVMQTQLSDWPCDSNTGKTQEDISSWPYHRLLERAFQDKRELSLQEIYDWFENNTKKAANNKGQGWQKSIRHNLSKNEAFTKTFVTKENNKGPTRADRRWKITEQALKDGVQSTSKFCKDKTDSKPQRSRHKARSPYRDGRRAR</sequence>
<dbReference type="SMART" id="SM00339">
    <property type="entry name" value="FH"/>
    <property type="match status" value="1"/>
</dbReference>
<evidence type="ECO:0000259" key="4">
    <source>
        <dbReference type="PROSITE" id="PS50039"/>
    </source>
</evidence>
<dbReference type="GO" id="GO:0005634">
    <property type="term" value="C:nucleus"/>
    <property type="evidence" value="ECO:0007669"/>
    <property type="project" value="UniProtKB-SubCell"/>
</dbReference>
<evidence type="ECO:0000256" key="3">
    <source>
        <dbReference type="SAM" id="MobiDB-lite"/>
    </source>
</evidence>
<evidence type="ECO:0000313" key="5">
    <source>
        <dbReference type="EMBL" id="OAA55205.1"/>
    </source>
</evidence>
<evidence type="ECO:0000256" key="1">
    <source>
        <dbReference type="ARBA" id="ARBA00023125"/>
    </source>
</evidence>
<dbReference type="PROSITE" id="PS50039">
    <property type="entry name" value="FORK_HEAD_3"/>
    <property type="match status" value="1"/>
</dbReference>
<organism evidence="5 6">
    <name type="scientific">Akanthomyces lecanii RCEF 1005</name>
    <dbReference type="NCBI Taxonomy" id="1081108"/>
    <lineage>
        <taxon>Eukaryota</taxon>
        <taxon>Fungi</taxon>
        <taxon>Dikarya</taxon>
        <taxon>Ascomycota</taxon>
        <taxon>Pezizomycotina</taxon>
        <taxon>Sordariomycetes</taxon>
        <taxon>Hypocreomycetidae</taxon>
        <taxon>Hypocreales</taxon>
        <taxon>Cordycipitaceae</taxon>
        <taxon>Akanthomyces</taxon>
        <taxon>Cordyceps confragosa</taxon>
    </lineage>
</organism>
<name>A0A162ICM2_CORDF</name>
<dbReference type="GO" id="GO:0003700">
    <property type="term" value="F:DNA-binding transcription factor activity"/>
    <property type="evidence" value="ECO:0007669"/>
    <property type="project" value="InterPro"/>
</dbReference>
<accession>A0A162ICM2</accession>
<keyword evidence="2" id="KW-0539">Nucleus</keyword>
<dbReference type="SUPFAM" id="SSF46785">
    <property type="entry name" value="Winged helix' DNA-binding domain"/>
    <property type="match status" value="1"/>
</dbReference>
<dbReference type="STRING" id="1081108.A0A162ICM2"/>
<gene>
    <name evidence="5" type="ORF">LEL_10996</name>
</gene>
<feature type="region of interest" description="Disordered" evidence="3">
    <location>
        <begin position="1"/>
        <end position="26"/>
    </location>
</feature>
<dbReference type="InterPro" id="IPR036388">
    <property type="entry name" value="WH-like_DNA-bd_sf"/>
</dbReference>
<dbReference type="Proteomes" id="UP000076881">
    <property type="component" value="Unassembled WGS sequence"/>
</dbReference>
<dbReference type="InterPro" id="IPR036390">
    <property type="entry name" value="WH_DNA-bd_sf"/>
</dbReference>
<comment type="caution">
    <text evidence="5">The sequence shown here is derived from an EMBL/GenBank/DDBJ whole genome shotgun (WGS) entry which is preliminary data.</text>
</comment>
<dbReference type="Pfam" id="PF00250">
    <property type="entry name" value="Forkhead"/>
    <property type="match status" value="1"/>
</dbReference>
<dbReference type="EMBL" id="AZHF01000042">
    <property type="protein sequence ID" value="OAA55205.1"/>
    <property type="molecule type" value="Genomic_DNA"/>
</dbReference>
<reference evidence="5 6" key="1">
    <citation type="journal article" date="2016" name="Genome Biol. Evol.">
        <title>Divergent and convergent evolution of fungal pathogenicity.</title>
        <authorList>
            <person name="Shang Y."/>
            <person name="Xiao G."/>
            <person name="Zheng P."/>
            <person name="Cen K."/>
            <person name="Zhan S."/>
            <person name="Wang C."/>
        </authorList>
    </citation>
    <scope>NUCLEOTIDE SEQUENCE [LARGE SCALE GENOMIC DNA]</scope>
    <source>
        <strain evidence="5 6">RCEF 1005</strain>
    </source>
</reference>
<dbReference type="GO" id="GO:0043565">
    <property type="term" value="F:sequence-specific DNA binding"/>
    <property type="evidence" value="ECO:0007669"/>
    <property type="project" value="InterPro"/>
</dbReference>
<evidence type="ECO:0000256" key="2">
    <source>
        <dbReference type="PROSITE-ProRule" id="PRU00089"/>
    </source>
</evidence>
<dbReference type="InterPro" id="IPR001766">
    <property type="entry name" value="Fork_head_dom"/>
</dbReference>
<proteinExistence type="predicted"/>
<feature type="domain" description="Fork-head" evidence="4">
    <location>
        <begin position="223"/>
        <end position="306"/>
    </location>
</feature>